<comment type="subcellular location">
    <subcellularLocation>
        <location evidence="1">Cell inner membrane</location>
        <topology evidence="1">Multi-pass membrane protein</topology>
    </subcellularLocation>
    <subcellularLocation>
        <location evidence="9">Cell membrane</location>
        <topology evidence="9">Multi-pass membrane protein</topology>
    </subcellularLocation>
</comment>
<evidence type="ECO:0000256" key="3">
    <source>
        <dbReference type="ARBA" id="ARBA00022448"/>
    </source>
</evidence>
<evidence type="ECO:0000313" key="11">
    <source>
        <dbReference type="Proteomes" id="UP000017429"/>
    </source>
</evidence>
<keyword evidence="3 9" id="KW-0813">Transport</keyword>
<dbReference type="InterPro" id="IPR013525">
    <property type="entry name" value="ABC2_TM"/>
</dbReference>
<evidence type="ECO:0000256" key="4">
    <source>
        <dbReference type="ARBA" id="ARBA00022475"/>
    </source>
</evidence>
<evidence type="ECO:0000256" key="7">
    <source>
        <dbReference type="ARBA" id="ARBA00022989"/>
    </source>
</evidence>
<reference evidence="10" key="2">
    <citation type="submission" date="2022-05" db="EMBL/GenBank/DDBJ databases">
        <authorList>
            <person name="Proctor A.L."/>
            <person name="Phillips G.J."/>
            <person name="Wannemuehler M.J."/>
        </authorList>
    </citation>
    <scope>NUCLEOTIDE SEQUENCE</scope>
    <source>
        <strain evidence="10">ASF457</strain>
    </source>
</reference>
<evidence type="ECO:0000256" key="1">
    <source>
        <dbReference type="ARBA" id="ARBA00004429"/>
    </source>
</evidence>
<dbReference type="GO" id="GO:0015920">
    <property type="term" value="P:lipopolysaccharide transport"/>
    <property type="evidence" value="ECO:0007669"/>
    <property type="project" value="TreeGrafter"/>
</dbReference>
<dbReference type="RefSeq" id="WP_023275387.1">
    <property type="nucleotide sequence ID" value="NZ_CP097562.1"/>
</dbReference>
<reference evidence="10" key="3">
    <citation type="submission" date="2022-06" db="EMBL/GenBank/DDBJ databases">
        <title>Resources to Facilitate Use of the Altered Schaedler Flora (ASF) Mouse Model to Study Microbiome Function.</title>
        <authorList>
            <person name="Proctor A."/>
            <person name="Parvinroo S."/>
            <person name="Richie T."/>
            <person name="Jia X."/>
            <person name="Lee S.T.M."/>
            <person name="Karp P.D."/>
            <person name="Paley S."/>
            <person name="Kostic A.D."/>
            <person name="Pierre J.F."/>
            <person name="Wannemuehler M.J."/>
            <person name="Phillips G.J."/>
        </authorList>
    </citation>
    <scope>NUCLEOTIDE SEQUENCE</scope>
    <source>
        <strain evidence="10">ASF457</strain>
    </source>
</reference>
<keyword evidence="11" id="KW-1185">Reference proteome</keyword>
<accession>V2Q1R1</accession>
<protein>
    <recommendedName>
        <fullName evidence="9">Transport permease protein</fullName>
    </recommendedName>
</protein>
<dbReference type="PANTHER" id="PTHR30413">
    <property type="entry name" value="INNER MEMBRANE TRANSPORT PERMEASE"/>
    <property type="match status" value="1"/>
</dbReference>
<feature type="transmembrane region" description="Helical" evidence="9">
    <location>
        <begin position="242"/>
        <end position="264"/>
    </location>
</feature>
<dbReference type="InterPro" id="IPR000412">
    <property type="entry name" value="ABC_2_transport"/>
</dbReference>
<evidence type="ECO:0000256" key="5">
    <source>
        <dbReference type="ARBA" id="ARBA00022519"/>
    </source>
</evidence>
<dbReference type="PANTHER" id="PTHR30413:SF8">
    <property type="entry name" value="TRANSPORT PERMEASE PROTEIN"/>
    <property type="match status" value="1"/>
</dbReference>
<comment type="caution">
    <text evidence="9">Lacks conserved residue(s) required for the propagation of feature annotation.</text>
</comment>
<evidence type="ECO:0000256" key="6">
    <source>
        <dbReference type="ARBA" id="ARBA00022692"/>
    </source>
</evidence>
<feature type="transmembrane region" description="Helical" evidence="9">
    <location>
        <begin position="45"/>
        <end position="70"/>
    </location>
</feature>
<comment type="similarity">
    <text evidence="2 9">Belongs to the ABC-2 integral membrane protein family.</text>
</comment>
<dbReference type="OrthoDB" id="9786910at2"/>
<reference evidence="10" key="1">
    <citation type="journal article" date="2014" name="Genome Announc.">
        <title>Draft genome sequences of the altered schaedler flora, a defined bacterial community from gnotobiotic mice.</title>
        <authorList>
            <person name="Wannemuehler M.J."/>
            <person name="Overstreet A.M."/>
            <person name="Ward D.V."/>
            <person name="Phillips G.J."/>
        </authorList>
    </citation>
    <scope>NUCLEOTIDE SEQUENCE</scope>
    <source>
        <strain evidence="10">ASF457</strain>
    </source>
</reference>
<name>V2Q1R1_9BACT</name>
<dbReference type="EMBL" id="CP097562">
    <property type="protein sequence ID" value="USF24016.1"/>
    <property type="molecule type" value="Genomic_DNA"/>
</dbReference>
<keyword evidence="7 9" id="KW-1133">Transmembrane helix</keyword>
<keyword evidence="5" id="KW-0997">Cell inner membrane</keyword>
<dbReference type="Pfam" id="PF01061">
    <property type="entry name" value="ABC2_membrane"/>
    <property type="match status" value="1"/>
</dbReference>
<evidence type="ECO:0000256" key="9">
    <source>
        <dbReference type="RuleBase" id="RU361157"/>
    </source>
</evidence>
<dbReference type="PROSITE" id="PS51012">
    <property type="entry name" value="ABC_TM2"/>
    <property type="match status" value="1"/>
</dbReference>
<dbReference type="PRINTS" id="PR00164">
    <property type="entry name" value="ABC2TRNSPORT"/>
</dbReference>
<dbReference type="InterPro" id="IPR047817">
    <property type="entry name" value="ABC2_TM_bact-type"/>
</dbReference>
<gene>
    <name evidence="10" type="ORF">N508_001091</name>
</gene>
<keyword evidence="6 9" id="KW-0812">Transmembrane</keyword>
<feature type="transmembrane region" description="Helical" evidence="9">
    <location>
        <begin position="124"/>
        <end position="145"/>
    </location>
</feature>
<feature type="transmembrane region" description="Helical" evidence="9">
    <location>
        <begin position="151"/>
        <end position="174"/>
    </location>
</feature>
<dbReference type="eggNOG" id="COG1682">
    <property type="taxonomic scope" value="Bacteria"/>
</dbReference>
<proteinExistence type="inferred from homology"/>
<dbReference type="Proteomes" id="UP000017429">
    <property type="component" value="Chromosome"/>
</dbReference>
<organism evidence="10 11">
    <name type="scientific">Mucispirillum schaedleri ASF457</name>
    <dbReference type="NCBI Taxonomy" id="1379858"/>
    <lineage>
        <taxon>Bacteria</taxon>
        <taxon>Pseudomonadati</taxon>
        <taxon>Deferribacterota</taxon>
        <taxon>Deferribacteres</taxon>
        <taxon>Deferribacterales</taxon>
        <taxon>Mucispirillaceae</taxon>
        <taxon>Mucispirillum</taxon>
    </lineage>
</organism>
<evidence type="ECO:0000313" key="10">
    <source>
        <dbReference type="EMBL" id="USF24016.1"/>
    </source>
</evidence>
<dbReference type="GO" id="GO:0043190">
    <property type="term" value="C:ATP-binding cassette (ABC) transporter complex"/>
    <property type="evidence" value="ECO:0007669"/>
    <property type="project" value="InterPro"/>
</dbReference>
<dbReference type="KEGG" id="msch:N508_001091"/>
<evidence type="ECO:0000256" key="8">
    <source>
        <dbReference type="ARBA" id="ARBA00023136"/>
    </source>
</evidence>
<keyword evidence="8 9" id="KW-0472">Membrane</keyword>
<feature type="transmembrane region" description="Helical" evidence="9">
    <location>
        <begin position="82"/>
        <end position="103"/>
    </location>
</feature>
<evidence type="ECO:0000256" key="2">
    <source>
        <dbReference type="ARBA" id="ARBA00007783"/>
    </source>
</evidence>
<sequence length="272" mass="31658">MENNNQETEDQNFITNSNIYKHYQYKTALYNLVKRDFIVKYRRSILGILWSVLNPFLMMVVISAVFSYMFRFDVEHYPVYYLTGYILFTMFTSSTSGAISSIINSAMLIKKMYIPNYLFPVEKCLFEFINTSVSLIALAAVLIWFKIPAALSWLLIPLPFIYIFIFSVGIAFILSSLNVYFRDIGHLYSVVTKVLIYATPVFYPVTILPPEIMQIMNWNPLYHFIDYFRIIILDGQIPSLNANLICAAFAFGSFFTGAVVFRLLQRKFILYI</sequence>
<keyword evidence="4 9" id="KW-1003">Cell membrane</keyword>
<dbReference type="AlphaFoldDB" id="V2Q1R1"/>
<dbReference type="GO" id="GO:0140359">
    <property type="term" value="F:ABC-type transporter activity"/>
    <property type="evidence" value="ECO:0007669"/>
    <property type="project" value="InterPro"/>
</dbReference>